<name>A0A0D3HNY7_9ORYZ</name>
<reference evidence="1" key="1">
    <citation type="journal article" date="2009" name="Rice">
        <title>De Novo Next Generation Sequencing of Plant Genomes.</title>
        <authorList>
            <person name="Rounsley S."/>
            <person name="Marri P.R."/>
            <person name="Yu Y."/>
            <person name="He R."/>
            <person name="Sisneros N."/>
            <person name="Goicoechea J.L."/>
            <person name="Lee S.J."/>
            <person name="Angelova A."/>
            <person name="Kudrna D."/>
            <person name="Luo M."/>
            <person name="Affourtit J."/>
            <person name="Desany B."/>
            <person name="Knight J."/>
            <person name="Niazi F."/>
            <person name="Egholm M."/>
            <person name="Wing R.A."/>
        </authorList>
    </citation>
    <scope>NUCLEOTIDE SEQUENCE [LARGE SCALE GENOMIC DNA]</scope>
    <source>
        <strain evidence="1">cv. IRGC 105608</strain>
    </source>
</reference>
<sequence length="142" mass="15890">MADEQAAAIITGVVHDHDDDATANAGAPKEPTVARLIDCEEVVVPDGKVMLSRGLVDKILSMERRPRPPFSLADEDISDELRESVRGYEAWKDEFVACAMIREHRHHEKGYAIVDNEFQVRLAIAKALIPFPECYAKEEDES</sequence>
<organism evidence="1">
    <name type="scientific">Oryza barthii</name>
    <dbReference type="NCBI Taxonomy" id="65489"/>
    <lineage>
        <taxon>Eukaryota</taxon>
        <taxon>Viridiplantae</taxon>
        <taxon>Streptophyta</taxon>
        <taxon>Embryophyta</taxon>
        <taxon>Tracheophyta</taxon>
        <taxon>Spermatophyta</taxon>
        <taxon>Magnoliopsida</taxon>
        <taxon>Liliopsida</taxon>
        <taxon>Poales</taxon>
        <taxon>Poaceae</taxon>
        <taxon>BOP clade</taxon>
        <taxon>Oryzoideae</taxon>
        <taxon>Oryzeae</taxon>
        <taxon>Oryzinae</taxon>
        <taxon>Oryza</taxon>
    </lineage>
</organism>
<reference evidence="1" key="2">
    <citation type="submission" date="2015-03" db="UniProtKB">
        <authorList>
            <consortium name="EnsemblPlants"/>
        </authorList>
    </citation>
    <scope>IDENTIFICATION</scope>
</reference>
<accession>A0A0D3HNY7</accession>
<evidence type="ECO:0000313" key="1">
    <source>
        <dbReference type="EnsemblPlants" id="OBART11G19720.1"/>
    </source>
</evidence>
<dbReference type="PaxDb" id="65489-OBART11G19720.1"/>
<dbReference type="EnsemblPlants" id="OBART11G19720.1">
    <property type="protein sequence ID" value="OBART11G19720.1"/>
    <property type="gene ID" value="OBART11G19720"/>
</dbReference>
<protein>
    <submittedName>
        <fullName evidence="1">Uncharacterized protein</fullName>
    </submittedName>
</protein>
<dbReference type="HOGENOM" id="CLU_141281_0_0_1"/>
<dbReference type="Gramene" id="OBART11G19720.1">
    <property type="protein sequence ID" value="OBART11G19720.1"/>
    <property type="gene ID" value="OBART11G19720"/>
</dbReference>
<proteinExistence type="predicted"/>
<dbReference type="Proteomes" id="UP000026960">
    <property type="component" value="Chromosome 11"/>
</dbReference>
<evidence type="ECO:0000313" key="2">
    <source>
        <dbReference type="Proteomes" id="UP000026960"/>
    </source>
</evidence>
<dbReference type="AlphaFoldDB" id="A0A0D3HNY7"/>
<keyword evidence="2" id="KW-1185">Reference proteome</keyword>